<organism evidence="6 7">
    <name type="scientific">Vibrio casei</name>
    <dbReference type="NCBI Taxonomy" id="673372"/>
    <lineage>
        <taxon>Bacteria</taxon>
        <taxon>Pseudomonadati</taxon>
        <taxon>Pseudomonadota</taxon>
        <taxon>Gammaproteobacteria</taxon>
        <taxon>Vibrionales</taxon>
        <taxon>Vibrionaceae</taxon>
        <taxon>Vibrio</taxon>
    </lineage>
</organism>
<dbReference type="Pfam" id="PF20161">
    <property type="entry name" value="VpsR"/>
    <property type="match status" value="1"/>
</dbReference>
<dbReference type="GO" id="GO:0006355">
    <property type="term" value="P:regulation of DNA-templated transcription"/>
    <property type="evidence" value="ECO:0007669"/>
    <property type="project" value="InterPro"/>
</dbReference>
<dbReference type="Gene3D" id="1.10.8.60">
    <property type="match status" value="1"/>
</dbReference>
<keyword evidence="4" id="KW-0804">Transcription</keyword>
<dbReference type="CDD" id="cd00009">
    <property type="entry name" value="AAA"/>
    <property type="match status" value="1"/>
</dbReference>
<dbReference type="InterPro" id="IPR002197">
    <property type="entry name" value="HTH_Fis"/>
</dbReference>
<dbReference type="Gene3D" id="1.10.10.60">
    <property type="entry name" value="Homeodomain-like"/>
    <property type="match status" value="1"/>
</dbReference>
<dbReference type="InterPro" id="IPR025944">
    <property type="entry name" value="Sigma_54_int_dom_CS"/>
</dbReference>
<dbReference type="Pfam" id="PF02954">
    <property type="entry name" value="HTH_8"/>
    <property type="match status" value="1"/>
</dbReference>
<dbReference type="Pfam" id="PF00158">
    <property type="entry name" value="Sigma54_activat"/>
    <property type="match status" value="1"/>
</dbReference>
<feature type="domain" description="Sigma-54 factor interaction" evidence="5">
    <location>
        <begin position="146"/>
        <end position="370"/>
    </location>
</feature>
<evidence type="ECO:0000259" key="5">
    <source>
        <dbReference type="PROSITE" id="PS50045"/>
    </source>
</evidence>
<dbReference type="GO" id="GO:0005524">
    <property type="term" value="F:ATP binding"/>
    <property type="evidence" value="ECO:0007669"/>
    <property type="project" value="UniProtKB-KW"/>
</dbReference>
<accession>A0A368LL30</accession>
<dbReference type="InterPro" id="IPR002078">
    <property type="entry name" value="Sigma_54_int"/>
</dbReference>
<dbReference type="Gene3D" id="3.40.50.300">
    <property type="entry name" value="P-loop containing nucleotide triphosphate hydrolases"/>
    <property type="match status" value="1"/>
</dbReference>
<sequence>MDTQFKMDSVPGSLLVIGGRHDSWLDNISLSGWKCYRCDDLRLGQQQIDKIGPCIGLVDLSCDNFSLSAIAYLVSNNKQVRWMAYIKDQQLNHDPICQFIVNFCIDFFTAPMPDKLLLSSIGHQLGMLKLEKKVWPDNPIETQISLIGESLVIKRLREQIKRIANTDATIIISGEQGVGKSLVAKSIHQHSHRSKAPMVVINCSALSEKRFEREIFGIDVENPHPDCKTKIEEADGGTLIIKDITALPQSQQKNLLQFLSSQTIETSSGIKSIDVRILVTTYKNLDQSVRDNEFNAELFYLLNILKIHVSPLKERSLDIGLIAHYYVQQFSREYNTQARNISATAMKVLGQYQWPGNIRELINQVKRAVLMSEGGTVELHHFDLPKQASKARSLRTIREDSERDALLYVLESHDGQVAMAAKELGISRATMYRLLAKHNLISEGRNCP</sequence>
<evidence type="ECO:0000313" key="7">
    <source>
        <dbReference type="Proteomes" id="UP000252479"/>
    </source>
</evidence>
<evidence type="ECO:0000256" key="2">
    <source>
        <dbReference type="ARBA" id="ARBA00022840"/>
    </source>
</evidence>
<dbReference type="Proteomes" id="UP000252479">
    <property type="component" value="Unassembled WGS sequence"/>
</dbReference>
<dbReference type="GeneID" id="303187775"/>
<dbReference type="SMART" id="SM00382">
    <property type="entry name" value="AAA"/>
    <property type="match status" value="1"/>
</dbReference>
<proteinExistence type="predicted"/>
<dbReference type="InterPro" id="IPR003593">
    <property type="entry name" value="AAA+_ATPase"/>
</dbReference>
<dbReference type="AlphaFoldDB" id="A0A368LL30"/>
<evidence type="ECO:0000313" key="6">
    <source>
        <dbReference type="EMBL" id="RCS72582.1"/>
    </source>
</evidence>
<dbReference type="RefSeq" id="WP_086961781.1">
    <property type="nucleotide sequence ID" value="NZ_FUKS01000040.1"/>
</dbReference>
<evidence type="ECO:0000256" key="1">
    <source>
        <dbReference type="ARBA" id="ARBA00022741"/>
    </source>
</evidence>
<keyword evidence="1" id="KW-0547">Nucleotide-binding</keyword>
<dbReference type="PROSITE" id="PS50045">
    <property type="entry name" value="SIGMA54_INTERACT_4"/>
    <property type="match status" value="1"/>
</dbReference>
<name>A0A368LL30_9VIBR</name>
<keyword evidence="3" id="KW-0805">Transcription regulation</keyword>
<dbReference type="InterPro" id="IPR058031">
    <property type="entry name" value="AAA_lid_NorR"/>
</dbReference>
<evidence type="ECO:0000256" key="4">
    <source>
        <dbReference type="ARBA" id="ARBA00023163"/>
    </source>
</evidence>
<dbReference type="PANTHER" id="PTHR32071:SF120">
    <property type="entry name" value="TRANSCRIPTIONAL REGULATOR-RELATED"/>
    <property type="match status" value="1"/>
</dbReference>
<evidence type="ECO:0000256" key="3">
    <source>
        <dbReference type="ARBA" id="ARBA00023015"/>
    </source>
</evidence>
<gene>
    <name evidence="6" type="ORF">CIK83_02540</name>
</gene>
<keyword evidence="2" id="KW-0067">ATP-binding</keyword>
<comment type="caution">
    <text evidence="6">The sequence shown here is derived from an EMBL/GenBank/DDBJ whole genome shotgun (WGS) entry which is preliminary data.</text>
</comment>
<dbReference type="InterPro" id="IPR027417">
    <property type="entry name" value="P-loop_NTPase"/>
</dbReference>
<dbReference type="InterPro" id="IPR045343">
    <property type="entry name" value="VpsR"/>
</dbReference>
<dbReference type="InterPro" id="IPR009057">
    <property type="entry name" value="Homeodomain-like_sf"/>
</dbReference>
<dbReference type="SUPFAM" id="SSF46689">
    <property type="entry name" value="Homeodomain-like"/>
    <property type="match status" value="1"/>
</dbReference>
<dbReference type="GO" id="GO:0043565">
    <property type="term" value="F:sequence-specific DNA binding"/>
    <property type="evidence" value="ECO:0007669"/>
    <property type="project" value="InterPro"/>
</dbReference>
<keyword evidence="7" id="KW-1185">Reference proteome</keyword>
<dbReference type="Pfam" id="PF25601">
    <property type="entry name" value="AAA_lid_14"/>
    <property type="match status" value="1"/>
</dbReference>
<dbReference type="PROSITE" id="PS00688">
    <property type="entry name" value="SIGMA54_INTERACT_3"/>
    <property type="match status" value="1"/>
</dbReference>
<dbReference type="SUPFAM" id="SSF52540">
    <property type="entry name" value="P-loop containing nucleoside triphosphate hydrolases"/>
    <property type="match status" value="1"/>
</dbReference>
<dbReference type="PANTHER" id="PTHR32071">
    <property type="entry name" value="TRANSCRIPTIONAL REGULATORY PROTEIN"/>
    <property type="match status" value="1"/>
</dbReference>
<reference evidence="6 7" key="1">
    <citation type="journal article" date="2017" name="Elife">
        <title>Extensive horizontal gene transfer in cheese-associated bacteria.</title>
        <authorList>
            <person name="Bonham K.S."/>
            <person name="Wolfe B.E."/>
            <person name="Dutton R.J."/>
        </authorList>
    </citation>
    <scope>NUCLEOTIDE SEQUENCE [LARGE SCALE GENOMIC DNA]</scope>
    <source>
        <strain evidence="6 7">JB196</strain>
    </source>
</reference>
<dbReference type="EMBL" id="QPGL01000001">
    <property type="protein sequence ID" value="RCS72582.1"/>
    <property type="molecule type" value="Genomic_DNA"/>
</dbReference>
<protein>
    <submittedName>
        <fullName evidence="6">Sigma-54-dependent Fis family transcriptional regulator</fullName>
    </submittedName>
</protein>